<dbReference type="InterPro" id="IPR013083">
    <property type="entry name" value="Znf_RING/FYVE/PHD"/>
</dbReference>
<dbReference type="SUPFAM" id="SSF88697">
    <property type="entry name" value="PUA domain-like"/>
    <property type="match status" value="1"/>
</dbReference>
<evidence type="ECO:0000256" key="5">
    <source>
        <dbReference type="SAM" id="MobiDB-lite"/>
    </source>
</evidence>
<sequence>MELEKDIPRVQDHKLAAAATTASSSASIEADMLTCPLCLNLVCQPITVPCGHTFCRVCLYMAMQRSKKKCPNCRAVCHVEPASHAVNVMLAQIAQKCFPKQYEQRLLESKQEQEKFESTSPIFFYNNCLFPGCLLHLHLFEQRYRHMINRCVSSNRKFIYLPNFTDYKAKTGDVGLLAYIDECEFLPDGRALLKATIQKRVKVTNTWVEEGTQGLHYCQFHPYVEEDKTVDEEELNAVHKQVNGLFNHVPGLKDQIVHHIGKQPPLTNPVLWSFWLAAFVTMVSRSGVQSMSLLKTTKTSERLKQSKRLLSQVSLPGRNNRNSGQAAAEPMAE</sequence>
<dbReference type="EMBL" id="HBIV01022320">
    <property type="protein sequence ID" value="CAE0664464.1"/>
    <property type="molecule type" value="Transcribed_RNA"/>
</dbReference>
<feature type="domain" description="RING-type" evidence="6">
    <location>
        <begin position="35"/>
        <end position="74"/>
    </location>
</feature>
<evidence type="ECO:0000313" key="7">
    <source>
        <dbReference type="EMBL" id="CAE0664464.1"/>
    </source>
</evidence>
<dbReference type="InterPro" id="IPR001841">
    <property type="entry name" value="Znf_RING"/>
</dbReference>
<dbReference type="PROSITE" id="PS00518">
    <property type="entry name" value="ZF_RING_1"/>
    <property type="match status" value="1"/>
</dbReference>
<dbReference type="SUPFAM" id="SSF57850">
    <property type="entry name" value="RING/U-box"/>
    <property type="match status" value="1"/>
</dbReference>
<dbReference type="Gene3D" id="3.30.40.10">
    <property type="entry name" value="Zinc/RING finger domain, C3HC4 (zinc finger)"/>
    <property type="match status" value="1"/>
</dbReference>
<dbReference type="InterPro" id="IPR003111">
    <property type="entry name" value="Lon_prtase_N"/>
</dbReference>
<dbReference type="Pfam" id="PF00097">
    <property type="entry name" value="zf-C3HC4"/>
    <property type="match status" value="1"/>
</dbReference>
<evidence type="ECO:0000259" key="6">
    <source>
        <dbReference type="PROSITE" id="PS50089"/>
    </source>
</evidence>
<dbReference type="PANTHER" id="PTHR23327:SF42">
    <property type="entry name" value="LON PEPTIDASE N-TERMINAL DOMAIN AND RING FINGER PROTEIN C14F5.10C"/>
    <property type="match status" value="1"/>
</dbReference>
<feature type="compositionally biased region" description="Polar residues" evidence="5">
    <location>
        <begin position="308"/>
        <end position="325"/>
    </location>
</feature>
<dbReference type="Pfam" id="PF02190">
    <property type="entry name" value="LON_substr_bdg"/>
    <property type="match status" value="1"/>
</dbReference>
<gene>
    <name evidence="7" type="ORF">LGLO00237_LOCUS16067</name>
</gene>
<evidence type="ECO:0000256" key="4">
    <source>
        <dbReference type="PROSITE-ProRule" id="PRU00175"/>
    </source>
</evidence>
<name>A0A6V3MPG8_9EUKA</name>
<feature type="region of interest" description="Disordered" evidence="5">
    <location>
        <begin position="305"/>
        <end position="333"/>
    </location>
</feature>
<dbReference type="Gene3D" id="2.30.130.40">
    <property type="entry name" value="LON domain-like"/>
    <property type="match status" value="1"/>
</dbReference>
<evidence type="ECO:0000256" key="1">
    <source>
        <dbReference type="ARBA" id="ARBA00022723"/>
    </source>
</evidence>
<dbReference type="GO" id="GO:0008270">
    <property type="term" value="F:zinc ion binding"/>
    <property type="evidence" value="ECO:0007669"/>
    <property type="project" value="UniProtKB-KW"/>
</dbReference>
<dbReference type="GO" id="GO:0061630">
    <property type="term" value="F:ubiquitin protein ligase activity"/>
    <property type="evidence" value="ECO:0007669"/>
    <property type="project" value="TreeGrafter"/>
</dbReference>
<accession>A0A6V3MPG8</accession>
<dbReference type="PROSITE" id="PS50089">
    <property type="entry name" value="ZF_RING_2"/>
    <property type="match status" value="1"/>
</dbReference>
<keyword evidence="2 4" id="KW-0863">Zinc-finger</keyword>
<dbReference type="InterPro" id="IPR017907">
    <property type="entry name" value="Znf_RING_CS"/>
</dbReference>
<dbReference type="SMART" id="SM00464">
    <property type="entry name" value="LON"/>
    <property type="match status" value="1"/>
</dbReference>
<evidence type="ECO:0000256" key="2">
    <source>
        <dbReference type="ARBA" id="ARBA00022771"/>
    </source>
</evidence>
<reference evidence="7" key="1">
    <citation type="submission" date="2021-01" db="EMBL/GenBank/DDBJ databases">
        <authorList>
            <person name="Corre E."/>
            <person name="Pelletier E."/>
            <person name="Niang G."/>
            <person name="Scheremetjew M."/>
            <person name="Finn R."/>
            <person name="Kale V."/>
            <person name="Holt S."/>
            <person name="Cochrane G."/>
            <person name="Meng A."/>
            <person name="Brown T."/>
            <person name="Cohen L."/>
        </authorList>
    </citation>
    <scope>NUCLEOTIDE SEQUENCE</scope>
    <source>
        <strain evidence="7">CCCM811</strain>
    </source>
</reference>
<dbReference type="SMART" id="SM00184">
    <property type="entry name" value="RING"/>
    <property type="match status" value="1"/>
</dbReference>
<keyword evidence="1" id="KW-0479">Metal-binding</keyword>
<dbReference type="InterPro" id="IPR046336">
    <property type="entry name" value="Lon_prtase_N_sf"/>
</dbReference>
<dbReference type="PANTHER" id="PTHR23327">
    <property type="entry name" value="RING FINGER PROTEIN 127"/>
    <property type="match status" value="1"/>
</dbReference>
<protein>
    <recommendedName>
        <fullName evidence="6">RING-type domain-containing protein</fullName>
    </recommendedName>
</protein>
<dbReference type="InterPro" id="IPR015947">
    <property type="entry name" value="PUA-like_sf"/>
</dbReference>
<dbReference type="InterPro" id="IPR018957">
    <property type="entry name" value="Znf_C3HC4_RING-type"/>
</dbReference>
<organism evidence="7">
    <name type="scientific">Lotharella globosa</name>
    <dbReference type="NCBI Taxonomy" id="91324"/>
    <lineage>
        <taxon>Eukaryota</taxon>
        <taxon>Sar</taxon>
        <taxon>Rhizaria</taxon>
        <taxon>Cercozoa</taxon>
        <taxon>Chlorarachniophyceae</taxon>
        <taxon>Lotharella</taxon>
    </lineage>
</organism>
<keyword evidence="3" id="KW-0862">Zinc</keyword>
<dbReference type="AlphaFoldDB" id="A0A6V3MPG8"/>
<proteinExistence type="predicted"/>
<evidence type="ECO:0000256" key="3">
    <source>
        <dbReference type="ARBA" id="ARBA00022833"/>
    </source>
</evidence>